<proteinExistence type="predicted"/>
<keyword evidence="2" id="KW-0800">Toxin</keyword>
<dbReference type="EMBL" id="JBAJJM010000005">
    <property type="protein sequence ID" value="MEG9475372.1"/>
    <property type="molecule type" value="Genomic_DNA"/>
</dbReference>
<evidence type="ECO:0000259" key="7">
    <source>
        <dbReference type="Pfam" id="PF14436"/>
    </source>
</evidence>
<dbReference type="Pfam" id="PF14436">
    <property type="entry name" value="EndoU_bacteria"/>
    <property type="match status" value="1"/>
</dbReference>
<evidence type="ECO:0000256" key="3">
    <source>
        <dbReference type="ARBA" id="ARBA00022913"/>
    </source>
</evidence>
<keyword evidence="3" id="KW-1266">Target cell cytoplasm</keyword>
<evidence type="ECO:0000313" key="9">
    <source>
        <dbReference type="Proteomes" id="UP001432017"/>
    </source>
</evidence>
<comment type="subcellular location">
    <subcellularLocation>
        <location evidence="1">Target cell</location>
        <location evidence="1">Target cell cytoplasm</location>
    </subcellularLocation>
</comment>
<organism evidence="8 9">
    <name type="scientific">Mannheimia indoligenes</name>
    <dbReference type="NCBI Taxonomy" id="3103145"/>
    <lineage>
        <taxon>Bacteria</taxon>
        <taxon>Pseudomonadati</taxon>
        <taxon>Pseudomonadota</taxon>
        <taxon>Gammaproteobacteria</taxon>
        <taxon>Pasteurellales</taxon>
        <taxon>Pasteurellaceae</taxon>
        <taxon>Mannheimia</taxon>
    </lineage>
</organism>
<evidence type="ECO:0000259" key="6">
    <source>
        <dbReference type="Pfam" id="PF04829"/>
    </source>
</evidence>
<dbReference type="InterPro" id="IPR006914">
    <property type="entry name" value="VENN_dom"/>
</dbReference>
<keyword evidence="9" id="KW-1185">Reference proteome</keyword>
<feature type="domain" description="VENN motif-containing" evidence="6">
    <location>
        <begin position="330"/>
        <end position="385"/>
    </location>
</feature>
<gene>
    <name evidence="8" type="ORF">V6W77_03665</name>
</gene>
<evidence type="ECO:0000256" key="1">
    <source>
        <dbReference type="ARBA" id="ARBA00004219"/>
    </source>
</evidence>
<name>A0ABU7ZDY6_9PAST</name>
<protein>
    <submittedName>
        <fullName evidence="8">EndoU domain-containing protein</fullName>
    </submittedName>
</protein>
<evidence type="ECO:0000256" key="4">
    <source>
        <dbReference type="ARBA" id="ARBA00023026"/>
    </source>
</evidence>
<dbReference type="Proteomes" id="UP001432017">
    <property type="component" value="Unassembled WGS sequence"/>
</dbReference>
<sequence>MLNLLQILILNLAIIFNENSLAFIRVANRTDVKGVLVTSTDKAESEGKNQFSTGTLSYSHIENQSSHKGSAVGVSTAGDYKGGWNGQKVDKEGNPTHSLSNTIGYGKDQDSQAGTTYSGINTQNLIIRDEQAQLEKTGKTTTQIKQEVKTDITTETAESRSGKLENNFDKTKLQSELDYQVKALSDFQTTTVSTINEKVATHAESKRAEAEQAKAAGNTTKARELEQEAEKWETGGVYRQGVDAVTNAVGLALGGSPTAGVIAGAVSPYINTGIKQATEGNTEANLIAHALWGAVEAYTQGGKAGAGAAAAVTSEMGANIISQNLFGKEPENLTEAEKRTVSELSQVAAGLASGLASGSGSSLSTAQAVKTGQGVGKNAVENNTFGDIHPSDDREQSIKSIAKAMFKGDEEKAEAYYDGLKQGEAKALIEGIEGTVEAVQHFDETIVTIAEALGNPKETVQKVVISLEELNARINSALETNPAEAGELMGYLQSQGKAIQAPTIILTGEIAQKAVSLFKKSPQMDYKSDVNNLGGNNPKYNKELNEAINNRSSEHYINEQASKRVNTVTVPIDFDGHIINGEVKGRRITGGHSTLGNVRVDEILETYPNGVYQAKISVLNPNTGEYKAKTNGRGESTMFPSNWTADRIKVEVQHAYDNRYEFINTHGQRQWRGETRSGVKVEGFLDGKVTVYPLKGQ</sequence>
<accession>A0ABU7ZDY6</accession>
<reference evidence="8" key="1">
    <citation type="submission" date="2023-12" db="EMBL/GenBank/DDBJ databases">
        <title>Mannheima indologenes sp. nov. proposed for Clade V organisms of Mannheimia.</title>
        <authorList>
            <person name="Christensen H."/>
        </authorList>
    </citation>
    <scope>NUCLEOTIDE SEQUENCE</scope>
    <source>
        <strain evidence="8">M14.4</strain>
    </source>
</reference>
<comment type="caution">
    <text evidence="8">The sequence shown here is derived from an EMBL/GenBank/DDBJ whole genome shotgun (WGS) entry which is preliminary data.</text>
</comment>
<dbReference type="InterPro" id="IPR029501">
    <property type="entry name" value="EndoU_bac"/>
</dbReference>
<dbReference type="Pfam" id="PF04829">
    <property type="entry name" value="PT-VENN"/>
    <property type="match status" value="1"/>
</dbReference>
<dbReference type="RefSeq" id="WP_334253821.1">
    <property type="nucleotide sequence ID" value="NZ_JBAJJM010000005.1"/>
</dbReference>
<keyword evidence="4" id="KW-0843">Virulence</keyword>
<evidence type="ECO:0000256" key="5">
    <source>
        <dbReference type="SAM" id="MobiDB-lite"/>
    </source>
</evidence>
<evidence type="ECO:0000256" key="2">
    <source>
        <dbReference type="ARBA" id="ARBA00022656"/>
    </source>
</evidence>
<evidence type="ECO:0000313" key="8">
    <source>
        <dbReference type="EMBL" id="MEG9475372.1"/>
    </source>
</evidence>
<feature type="domain" description="Bacterial EndoU nuclease" evidence="7">
    <location>
        <begin position="576"/>
        <end position="694"/>
    </location>
</feature>
<feature type="region of interest" description="Disordered" evidence="5">
    <location>
        <begin position="83"/>
        <end position="111"/>
    </location>
</feature>